<protein>
    <submittedName>
        <fullName evidence="1">Uncharacterized protein</fullName>
    </submittedName>
</protein>
<evidence type="ECO:0000313" key="1">
    <source>
        <dbReference type="EMBL" id="JAN79748.1"/>
    </source>
</evidence>
<dbReference type="AlphaFoldDB" id="A0A0P6C7F2"/>
<name>A0A0P6C7F2_9CRUS</name>
<reference evidence="1" key="1">
    <citation type="submission" date="2015-10" db="EMBL/GenBank/DDBJ databases">
        <title>EvidentialGene: Evidence-directed Construction of Complete mRNA Transcriptomes without Genomes.</title>
        <authorList>
            <person name="Gilbert D.G."/>
        </authorList>
    </citation>
    <scope>NUCLEOTIDE SEQUENCE</scope>
</reference>
<accession>A0A0P6C7F2</accession>
<proteinExistence type="predicted"/>
<sequence length="74" mass="8250">MRLLQLSVGGCVLRSDLFTRGCNKSASFPNMIKLPRHLSHEGNRLLRLYRSCEFGVEVSYATGPLVLNSLNQAI</sequence>
<organism evidence="1">
    <name type="scientific">Daphnia magna</name>
    <dbReference type="NCBI Taxonomy" id="35525"/>
    <lineage>
        <taxon>Eukaryota</taxon>
        <taxon>Metazoa</taxon>
        <taxon>Ecdysozoa</taxon>
        <taxon>Arthropoda</taxon>
        <taxon>Crustacea</taxon>
        <taxon>Branchiopoda</taxon>
        <taxon>Diplostraca</taxon>
        <taxon>Cladocera</taxon>
        <taxon>Anomopoda</taxon>
        <taxon>Daphniidae</taxon>
        <taxon>Daphnia</taxon>
    </lineage>
</organism>
<dbReference type="EMBL" id="GDIQ01014989">
    <property type="protein sequence ID" value="JAN79748.1"/>
    <property type="molecule type" value="Transcribed_RNA"/>
</dbReference>